<keyword evidence="7" id="KW-1185">Reference proteome</keyword>
<dbReference type="PANTHER" id="PTHR47219">
    <property type="entry name" value="RAB GTPASE-ACTIVATING PROTEIN 1-LIKE"/>
    <property type="match status" value="1"/>
</dbReference>
<dbReference type="Pfam" id="PF00566">
    <property type="entry name" value="RabGAP-TBC"/>
    <property type="match status" value="1"/>
</dbReference>
<feature type="compositionally biased region" description="Basic and acidic residues" evidence="3">
    <location>
        <begin position="95"/>
        <end position="107"/>
    </location>
</feature>
<evidence type="ECO:0000259" key="5">
    <source>
        <dbReference type="PROSITE" id="PS50086"/>
    </source>
</evidence>
<dbReference type="InterPro" id="IPR035969">
    <property type="entry name" value="Rab-GAP_TBC_sf"/>
</dbReference>
<evidence type="ECO:0000256" key="1">
    <source>
        <dbReference type="ARBA" id="ARBA00022468"/>
    </source>
</evidence>
<feature type="non-terminal residue" evidence="6">
    <location>
        <position position="1"/>
    </location>
</feature>
<evidence type="ECO:0000313" key="7">
    <source>
        <dbReference type="Proteomes" id="UP001174909"/>
    </source>
</evidence>
<dbReference type="Gene3D" id="1.10.10.750">
    <property type="entry name" value="Ypt/Rab-GAP domain of gyp1p, domain 1"/>
    <property type="match status" value="1"/>
</dbReference>
<dbReference type="PROSITE" id="PS50086">
    <property type="entry name" value="TBC_RABGAP"/>
    <property type="match status" value="1"/>
</dbReference>
<feature type="compositionally biased region" description="Polar residues" evidence="3">
    <location>
        <begin position="40"/>
        <end position="54"/>
    </location>
</feature>
<evidence type="ECO:0000313" key="6">
    <source>
        <dbReference type="EMBL" id="CAI7995716.1"/>
    </source>
</evidence>
<reference evidence="6" key="1">
    <citation type="submission" date="2023-03" db="EMBL/GenBank/DDBJ databases">
        <authorList>
            <person name="Steffen K."/>
            <person name="Cardenas P."/>
        </authorList>
    </citation>
    <scope>NUCLEOTIDE SEQUENCE</scope>
</reference>
<feature type="chain" id="PRO_5041384407" evidence="4">
    <location>
        <begin position="30"/>
        <end position="248"/>
    </location>
</feature>
<feature type="region of interest" description="Disordered" evidence="3">
    <location>
        <begin position="69"/>
        <end position="145"/>
    </location>
</feature>
<organism evidence="6 7">
    <name type="scientific">Geodia barretti</name>
    <name type="common">Barrett's horny sponge</name>
    <dbReference type="NCBI Taxonomy" id="519541"/>
    <lineage>
        <taxon>Eukaryota</taxon>
        <taxon>Metazoa</taxon>
        <taxon>Porifera</taxon>
        <taxon>Demospongiae</taxon>
        <taxon>Heteroscleromorpha</taxon>
        <taxon>Tetractinellida</taxon>
        <taxon>Astrophorina</taxon>
        <taxon>Geodiidae</taxon>
        <taxon>Geodia</taxon>
    </lineage>
</organism>
<dbReference type="Proteomes" id="UP001174909">
    <property type="component" value="Unassembled WGS sequence"/>
</dbReference>
<proteinExistence type="predicted"/>
<gene>
    <name evidence="6" type="ORF">GBAR_LOCUS1739</name>
</gene>
<feature type="non-terminal residue" evidence="6">
    <location>
        <position position="248"/>
    </location>
</feature>
<feature type="signal peptide" evidence="4">
    <location>
        <begin position="1"/>
        <end position="29"/>
    </location>
</feature>
<name>A0AA35QX89_GEOBA</name>
<accession>A0AA35QX89</accession>
<dbReference type="InterPro" id="IPR000195">
    <property type="entry name" value="Rab-GAP-TBC_dom"/>
</dbReference>
<feature type="compositionally biased region" description="Gly residues" evidence="3">
    <location>
        <begin position="85"/>
        <end position="94"/>
    </location>
</feature>
<feature type="domain" description="Rab-GAP TBC" evidence="5">
    <location>
        <begin position="179"/>
        <end position="248"/>
    </location>
</feature>
<feature type="compositionally biased region" description="Polar residues" evidence="3">
    <location>
        <begin position="112"/>
        <end position="123"/>
    </location>
</feature>
<protein>
    <submittedName>
        <fullName evidence="6">Ecotropic viral integration site 5 protein</fullName>
    </submittedName>
</protein>
<dbReference type="Gene3D" id="1.10.8.270">
    <property type="entry name" value="putative rabgap domain of human tbc1 domain family member 14 like domains"/>
    <property type="match status" value="1"/>
</dbReference>
<sequence>LTFSPSLPATHSLFPLSLSLLPALSLSLCRRLETDRKSHTSIARTSSFRSMSDTDSVNSLRIGFTAEEPLADVTSHRPLDQSSVEGGGGGGGGMRESDSLVRLRTESEMSGEVSSTGSKSPNQGVGEEGGGGGQPDVEDTQGVSEDAEDTLRVWSHLLKNWEENVRKSVKQVRQRAREGIPGVLRGMAWQLMCGAQDHNLRDRYPALLTEEYPFERQIKRDLARTFPEHSFLKERDGLGQESLLNILK</sequence>
<dbReference type="AlphaFoldDB" id="A0AA35QX89"/>
<dbReference type="GO" id="GO:0005096">
    <property type="term" value="F:GTPase activator activity"/>
    <property type="evidence" value="ECO:0007669"/>
    <property type="project" value="UniProtKB-KW"/>
</dbReference>
<dbReference type="PANTHER" id="PTHR47219:SF22">
    <property type="entry name" value="RAB-GAP TBC DOMAIN-CONTAINING PROTEIN"/>
    <property type="match status" value="1"/>
</dbReference>
<dbReference type="GO" id="GO:0031267">
    <property type="term" value="F:small GTPase binding"/>
    <property type="evidence" value="ECO:0007669"/>
    <property type="project" value="TreeGrafter"/>
</dbReference>
<keyword evidence="4" id="KW-0732">Signal</keyword>
<feature type="region of interest" description="Disordered" evidence="3">
    <location>
        <begin position="35"/>
        <end position="54"/>
    </location>
</feature>
<dbReference type="FunFam" id="1.10.10.750:FF:000003">
    <property type="entry name" value="GTPase activating protein (Evi5)"/>
    <property type="match status" value="1"/>
</dbReference>
<keyword evidence="2" id="KW-0175">Coiled coil</keyword>
<keyword evidence="1" id="KW-0343">GTPase activation</keyword>
<evidence type="ECO:0000256" key="2">
    <source>
        <dbReference type="ARBA" id="ARBA00023054"/>
    </source>
</evidence>
<comment type="caution">
    <text evidence="6">The sequence shown here is derived from an EMBL/GenBank/DDBJ whole genome shotgun (WGS) entry which is preliminary data.</text>
</comment>
<evidence type="ECO:0000256" key="3">
    <source>
        <dbReference type="SAM" id="MobiDB-lite"/>
    </source>
</evidence>
<dbReference type="SUPFAM" id="SSF47923">
    <property type="entry name" value="Ypt/Rab-GAP domain of gyp1p"/>
    <property type="match status" value="1"/>
</dbReference>
<dbReference type="InterPro" id="IPR050302">
    <property type="entry name" value="Rab_GAP_TBC_domain"/>
</dbReference>
<evidence type="ECO:0000256" key="4">
    <source>
        <dbReference type="SAM" id="SignalP"/>
    </source>
</evidence>
<dbReference type="EMBL" id="CASHTH010000255">
    <property type="protein sequence ID" value="CAI7995716.1"/>
    <property type="molecule type" value="Genomic_DNA"/>
</dbReference>